<reference evidence="4" key="2">
    <citation type="submission" date="2023-06" db="EMBL/GenBank/DDBJ databases">
        <authorList>
            <person name="Ma L."/>
            <person name="Liu K.-W."/>
            <person name="Li Z."/>
            <person name="Hsiao Y.-Y."/>
            <person name="Qi Y."/>
            <person name="Fu T."/>
            <person name="Tang G."/>
            <person name="Zhang D."/>
            <person name="Sun W.-H."/>
            <person name="Liu D.-K."/>
            <person name="Li Y."/>
            <person name="Chen G.-Z."/>
            <person name="Liu X.-D."/>
            <person name="Liao X.-Y."/>
            <person name="Jiang Y.-T."/>
            <person name="Yu X."/>
            <person name="Hao Y."/>
            <person name="Huang J."/>
            <person name="Zhao X.-W."/>
            <person name="Ke S."/>
            <person name="Chen Y.-Y."/>
            <person name="Wu W.-L."/>
            <person name="Hsu J.-L."/>
            <person name="Lin Y.-F."/>
            <person name="Huang M.-D."/>
            <person name="Li C.-Y."/>
            <person name="Huang L."/>
            <person name="Wang Z.-W."/>
            <person name="Zhao X."/>
            <person name="Zhong W.-Y."/>
            <person name="Peng D.-H."/>
            <person name="Ahmad S."/>
            <person name="Lan S."/>
            <person name="Zhang J.-S."/>
            <person name="Tsai W.-C."/>
            <person name="Van De Peer Y."/>
            <person name="Liu Z.-J."/>
        </authorList>
    </citation>
    <scope>NUCLEOTIDE SEQUENCE</scope>
    <source>
        <strain evidence="4">CP</strain>
        <tissue evidence="4">Leaves</tissue>
    </source>
</reference>
<reference evidence="4" key="1">
    <citation type="journal article" date="2023" name="Nat. Commun.">
        <title>Diploid and tetraploid genomes of Acorus and the evolution of monocots.</title>
        <authorList>
            <person name="Ma L."/>
            <person name="Liu K.W."/>
            <person name="Li Z."/>
            <person name="Hsiao Y.Y."/>
            <person name="Qi Y."/>
            <person name="Fu T."/>
            <person name="Tang G.D."/>
            <person name="Zhang D."/>
            <person name="Sun W.H."/>
            <person name="Liu D.K."/>
            <person name="Li Y."/>
            <person name="Chen G.Z."/>
            <person name="Liu X.D."/>
            <person name="Liao X.Y."/>
            <person name="Jiang Y.T."/>
            <person name="Yu X."/>
            <person name="Hao Y."/>
            <person name="Huang J."/>
            <person name="Zhao X.W."/>
            <person name="Ke S."/>
            <person name="Chen Y.Y."/>
            <person name="Wu W.L."/>
            <person name="Hsu J.L."/>
            <person name="Lin Y.F."/>
            <person name="Huang M.D."/>
            <person name="Li C.Y."/>
            <person name="Huang L."/>
            <person name="Wang Z.W."/>
            <person name="Zhao X."/>
            <person name="Zhong W.Y."/>
            <person name="Peng D.H."/>
            <person name="Ahmad S."/>
            <person name="Lan S."/>
            <person name="Zhang J.S."/>
            <person name="Tsai W.C."/>
            <person name="Van de Peer Y."/>
            <person name="Liu Z.J."/>
        </authorList>
    </citation>
    <scope>NUCLEOTIDE SEQUENCE</scope>
    <source>
        <strain evidence="4">CP</strain>
    </source>
</reference>
<comment type="caution">
    <text evidence="4">The sequence shown here is derived from an EMBL/GenBank/DDBJ whole genome shotgun (WGS) entry which is preliminary data.</text>
</comment>
<gene>
    <name evidence="4" type="ORF">QJS10_CPB14g00083</name>
</gene>
<dbReference type="Proteomes" id="UP001180020">
    <property type="component" value="Unassembled WGS sequence"/>
</dbReference>
<dbReference type="SUPFAM" id="SSF101148">
    <property type="entry name" value="Plant invertase/pectin methylesterase inhibitor"/>
    <property type="match status" value="1"/>
</dbReference>
<evidence type="ECO:0000256" key="1">
    <source>
        <dbReference type="ARBA" id="ARBA00022729"/>
    </source>
</evidence>
<evidence type="ECO:0000259" key="3">
    <source>
        <dbReference type="SMART" id="SM00856"/>
    </source>
</evidence>
<keyword evidence="5" id="KW-1185">Reference proteome</keyword>
<dbReference type="CDD" id="cd15800">
    <property type="entry name" value="PMEI-like_2"/>
    <property type="match status" value="1"/>
</dbReference>
<evidence type="ECO:0000313" key="4">
    <source>
        <dbReference type="EMBL" id="KAK1297799.1"/>
    </source>
</evidence>
<organism evidence="4 5">
    <name type="scientific">Acorus calamus</name>
    <name type="common">Sweet flag</name>
    <dbReference type="NCBI Taxonomy" id="4465"/>
    <lineage>
        <taxon>Eukaryota</taxon>
        <taxon>Viridiplantae</taxon>
        <taxon>Streptophyta</taxon>
        <taxon>Embryophyta</taxon>
        <taxon>Tracheophyta</taxon>
        <taxon>Spermatophyta</taxon>
        <taxon>Magnoliopsida</taxon>
        <taxon>Liliopsida</taxon>
        <taxon>Acoraceae</taxon>
        <taxon>Acorus</taxon>
    </lineage>
</organism>
<dbReference type="InterPro" id="IPR035513">
    <property type="entry name" value="Invertase/methylesterase_inhib"/>
</dbReference>
<dbReference type="InterPro" id="IPR006501">
    <property type="entry name" value="Pectinesterase_inhib_dom"/>
</dbReference>
<feature type="chain" id="PRO_5043642328" description="Pectinesterase inhibitor domain-containing protein" evidence="2">
    <location>
        <begin position="29"/>
        <end position="160"/>
    </location>
</feature>
<dbReference type="NCBIfam" id="TIGR01614">
    <property type="entry name" value="PME_inhib"/>
    <property type="match status" value="1"/>
</dbReference>
<evidence type="ECO:0000313" key="5">
    <source>
        <dbReference type="Proteomes" id="UP001180020"/>
    </source>
</evidence>
<dbReference type="InterPro" id="IPR051955">
    <property type="entry name" value="PME_Inhibitor"/>
</dbReference>
<feature type="signal peptide" evidence="2">
    <location>
        <begin position="1"/>
        <end position="28"/>
    </location>
</feature>
<dbReference type="GO" id="GO:0004857">
    <property type="term" value="F:enzyme inhibitor activity"/>
    <property type="evidence" value="ECO:0007669"/>
    <property type="project" value="InterPro"/>
</dbReference>
<feature type="domain" description="Pectinesterase inhibitor" evidence="3">
    <location>
        <begin position="54"/>
        <end position="155"/>
    </location>
</feature>
<dbReference type="EMBL" id="JAUJYO010000014">
    <property type="protein sequence ID" value="KAK1297799.1"/>
    <property type="molecule type" value="Genomic_DNA"/>
</dbReference>
<dbReference type="Pfam" id="PF04043">
    <property type="entry name" value="PMEI"/>
    <property type="match status" value="1"/>
</dbReference>
<dbReference type="AlphaFoldDB" id="A0AAV9DAA1"/>
<name>A0AAV9DAA1_ACOCL</name>
<protein>
    <recommendedName>
        <fullName evidence="3">Pectinesterase inhibitor domain-containing protein</fullName>
    </recommendedName>
</protein>
<dbReference type="Gene3D" id="1.20.140.40">
    <property type="entry name" value="Invertase/pectin methylesterase inhibitor family protein"/>
    <property type="match status" value="1"/>
</dbReference>
<dbReference type="PANTHER" id="PTHR31080">
    <property type="entry name" value="PECTINESTERASE INHIBITOR-LIKE"/>
    <property type="match status" value="1"/>
</dbReference>
<proteinExistence type="predicted"/>
<dbReference type="PANTHER" id="PTHR31080:SF274">
    <property type="entry name" value="PECTINESTERASE_PECTINESTERASE INHIBITOR 26"/>
    <property type="match status" value="1"/>
</dbReference>
<accession>A0AAV9DAA1</accession>
<dbReference type="SMART" id="SM00856">
    <property type="entry name" value="PMEI"/>
    <property type="match status" value="1"/>
</dbReference>
<sequence length="160" mass="17488">MASRVPLSLAFLSMVVVILTVHNAEVSAYVNRYHHKRVYLGRHHRTVGTYRGRGGGATVCSLCRRTDYPSLCTKIYKANLSVCLDNYDDALSNLRDSMKSLRSRGSHADLMNNLSAALTDFTTCDDAFAETPGMRSPLAHANAILGMSAKNNLALASITH</sequence>
<evidence type="ECO:0000256" key="2">
    <source>
        <dbReference type="SAM" id="SignalP"/>
    </source>
</evidence>
<keyword evidence="1 2" id="KW-0732">Signal</keyword>